<dbReference type="Proteomes" id="UP001178507">
    <property type="component" value="Unassembled WGS sequence"/>
</dbReference>
<evidence type="ECO:0000256" key="6">
    <source>
        <dbReference type="SAM" id="MobiDB-lite"/>
    </source>
</evidence>
<keyword evidence="5 7" id="KW-0472">Membrane</keyword>
<keyword evidence="3 7" id="KW-0812">Transmembrane</keyword>
<evidence type="ECO:0000256" key="2">
    <source>
        <dbReference type="ARBA" id="ARBA00022448"/>
    </source>
</evidence>
<protein>
    <recommendedName>
        <fullName evidence="8">Major facilitator superfamily (MFS) profile domain-containing protein</fullName>
    </recommendedName>
</protein>
<gene>
    <name evidence="9" type="ORF">EVOR1521_LOCUS633</name>
</gene>
<reference evidence="9" key="1">
    <citation type="submission" date="2023-08" db="EMBL/GenBank/DDBJ databases">
        <authorList>
            <person name="Chen Y."/>
            <person name="Shah S."/>
            <person name="Dougan E. K."/>
            <person name="Thang M."/>
            <person name="Chan C."/>
        </authorList>
    </citation>
    <scope>NUCLEOTIDE SEQUENCE</scope>
</reference>
<feature type="transmembrane region" description="Helical" evidence="7">
    <location>
        <begin position="255"/>
        <end position="276"/>
    </location>
</feature>
<feature type="transmembrane region" description="Helical" evidence="7">
    <location>
        <begin position="44"/>
        <end position="65"/>
    </location>
</feature>
<dbReference type="GO" id="GO:0016020">
    <property type="term" value="C:membrane"/>
    <property type="evidence" value="ECO:0007669"/>
    <property type="project" value="UniProtKB-SubCell"/>
</dbReference>
<dbReference type="Gene3D" id="3.40.50.1820">
    <property type="entry name" value="alpha/beta hydrolase"/>
    <property type="match status" value="1"/>
</dbReference>
<proteinExistence type="predicted"/>
<dbReference type="AlphaFoldDB" id="A0AA36MJI3"/>
<keyword evidence="2" id="KW-0813">Transport</keyword>
<evidence type="ECO:0000256" key="1">
    <source>
        <dbReference type="ARBA" id="ARBA00004141"/>
    </source>
</evidence>
<dbReference type="Pfam" id="PF02230">
    <property type="entry name" value="Abhydrolase_2"/>
    <property type="match status" value="1"/>
</dbReference>
<feature type="region of interest" description="Disordered" evidence="6">
    <location>
        <begin position="522"/>
        <end position="554"/>
    </location>
</feature>
<feature type="transmembrane region" description="Helical" evidence="7">
    <location>
        <begin position="231"/>
        <end position="249"/>
    </location>
</feature>
<comment type="subcellular location">
    <subcellularLocation>
        <location evidence="1">Membrane</location>
        <topology evidence="1">Multi-pass membrane protein</topology>
    </subcellularLocation>
</comment>
<dbReference type="PANTHER" id="PTHR23504">
    <property type="entry name" value="MAJOR FACILITATOR SUPERFAMILY DOMAIN-CONTAINING PROTEIN 10"/>
    <property type="match status" value="1"/>
</dbReference>
<organism evidence="9 10">
    <name type="scientific">Effrenium voratum</name>
    <dbReference type="NCBI Taxonomy" id="2562239"/>
    <lineage>
        <taxon>Eukaryota</taxon>
        <taxon>Sar</taxon>
        <taxon>Alveolata</taxon>
        <taxon>Dinophyceae</taxon>
        <taxon>Suessiales</taxon>
        <taxon>Symbiodiniaceae</taxon>
        <taxon>Effrenium</taxon>
    </lineage>
</organism>
<accession>A0AA36MJI3</accession>
<feature type="transmembrane region" description="Helical" evidence="7">
    <location>
        <begin position="166"/>
        <end position="188"/>
    </location>
</feature>
<evidence type="ECO:0000256" key="7">
    <source>
        <dbReference type="SAM" id="Phobius"/>
    </source>
</evidence>
<comment type="caution">
    <text evidence="9">The sequence shown here is derived from an EMBL/GenBank/DDBJ whole genome shotgun (WGS) entry which is preliminary data.</text>
</comment>
<dbReference type="CDD" id="cd17388">
    <property type="entry name" value="MFS_TetA"/>
    <property type="match status" value="1"/>
</dbReference>
<dbReference type="PANTHER" id="PTHR23504:SF15">
    <property type="entry name" value="MAJOR FACILITATOR SUPERFAMILY (MFS) PROFILE DOMAIN-CONTAINING PROTEIN"/>
    <property type="match status" value="1"/>
</dbReference>
<dbReference type="InterPro" id="IPR020846">
    <property type="entry name" value="MFS_dom"/>
</dbReference>
<keyword evidence="10" id="KW-1185">Reference proteome</keyword>
<name>A0AA36MJI3_9DINO</name>
<dbReference type="PRINTS" id="PR01035">
    <property type="entry name" value="TCRTETA"/>
</dbReference>
<evidence type="ECO:0000256" key="4">
    <source>
        <dbReference type="ARBA" id="ARBA00022989"/>
    </source>
</evidence>
<dbReference type="InterPro" id="IPR036259">
    <property type="entry name" value="MFS_trans_sf"/>
</dbReference>
<evidence type="ECO:0000313" key="9">
    <source>
        <dbReference type="EMBL" id="CAJ1369988.1"/>
    </source>
</evidence>
<dbReference type="Gene3D" id="1.20.1250.20">
    <property type="entry name" value="MFS general substrate transporter like domains"/>
    <property type="match status" value="2"/>
</dbReference>
<dbReference type="PROSITE" id="PS50850">
    <property type="entry name" value="MFS"/>
    <property type="match status" value="1"/>
</dbReference>
<dbReference type="EMBL" id="CAUJNA010000001">
    <property type="protein sequence ID" value="CAJ1369988.1"/>
    <property type="molecule type" value="Genomic_DNA"/>
</dbReference>
<sequence>MSKRSALTFILITLIINSMGIGLMMPVMPSLLTELTSLPVSEAARWGGALSVIYALMQFLCGPTLGNLSDRFGRRPVLLVSMFAMAVDYLIMALSWHLVILFIGRTLSGVAAPFYAAALLSFINFLFGYFMLPETLKEDNKRPFDWKRANPLGALKQIAKYPAVRTLLLAVFLFDIAHYVYPAVWSYYAEEVFAWTPGDIGLSLAFVGVGFAFVQGYLIRVLEPKFGPGRTLLIGLCANLVAFAGLAVADTGWMAYAMVTFAAFGALATPAFTGLMSNRIPDNAQGELQGLISSAAGLSMVVSPFVMTQTFAHFSGPDAVISFPGAPFALAWLLILASMLIALPFMKLQKKHLSDATASERENPAEHLIVLLHGYGADGNDLIDLARFGGRQWFALNERTPTEYRIGAEAAQPILGAMMTLQCGLRRTTPPAALIAYSGLLPGVDRLNRINTNTPVLIVNGAEDDVVASYHGRAARDALATAGLQVDYHELEGSVPDQEGPAKPGFKHMQISVETTTQSSSLFSASFSSGGPEGSGHGPKGHAYGHDIGQRNGHNKAPAVSVLEAASKKAEEDAVVIATLQQAVDKGKGEDDEKSKDKALATVEDYQKAAGKLKAALGEEEKGPSASLAYESASISTTTIEAEIGGETVSAQFVSFERVSYNSETGLSVRSASASSIEGEFDNGSFSYQSASVSELYAGTGEQVSNLAGLLA</sequence>
<dbReference type="InterPro" id="IPR011701">
    <property type="entry name" value="MFS"/>
</dbReference>
<feature type="transmembrane region" description="Helical" evidence="7">
    <location>
        <begin position="110"/>
        <end position="132"/>
    </location>
</feature>
<keyword evidence="4 7" id="KW-1133">Transmembrane helix</keyword>
<dbReference type="InterPro" id="IPR005829">
    <property type="entry name" value="Sugar_transporter_CS"/>
</dbReference>
<evidence type="ECO:0000259" key="8">
    <source>
        <dbReference type="PROSITE" id="PS50850"/>
    </source>
</evidence>
<dbReference type="GO" id="GO:0022857">
    <property type="term" value="F:transmembrane transporter activity"/>
    <property type="evidence" value="ECO:0007669"/>
    <property type="project" value="InterPro"/>
</dbReference>
<dbReference type="SUPFAM" id="SSF53474">
    <property type="entry name" value="alpha/beta-Hydrolases"/>
    <property type="match status" value="1"/>
</dbReference>
<evidence type="ECO:0000256" key="3">
    <source>
        <dbReference type="ARBA" id="ARBA00022692"/>
    </source>
</evidence>
<feature type="transmembrane region" description="Helical" evidence="7">
    <location>
        <begin position="77"/>
        <end position="104"/>
    </location>
</feature>
<dbReference type="Pfam" id="PF07690">
    <property type="entry name" value="MFS_1"/>
    <property type="match status" value="1"/>
</dbReference>
<dbReference type="InterPro" id="IPR029058">
    <property type="entry name" value="AB_hydrolase_fold"/>
</dbReference>
<evidence type="ECO:0000313" key="10">
    <source>
        <dbReference type="Proteomes" id="UP001178507"/>
    </source>
</evidence>
<dbReference type="PROSITE" id="PS00216">
    <property type="entry name" value="SUGAR_TRANSPORT_1"/>
    <property type="match status" value="1"/>
</dbReference>
<dbReference type="InterPro" id="IPR001958">
    <property type="entry name" value="Tet-R_TetA/multi-R_MdtG-like"/>
</dbReference>
<dbReference type="SUPFAM" id="SSF103473">
    <property type="entry name" value="MFS general substrate transporter"/>
    <property type="match status" value="1"/>
</dbReference>
<feature type="transmembrane region" description="Helical" evidence="7">
    <location>
        <begin position="319"/>
        <end position="343"/>
    </location>
</feature>
<dbReference type="InterPro" id="IPR003140">
    <property type="entry name" value="PLipase/COase/thioEstase"/>
</dbReference>
<dbReference type="GO" id="GO:0016787">
    <property type="term" value="F:hydrolase activity"/>
    <property type="evidence" value="ECO:0007669"/>
    <property type="project" value="InterPro"/>
</dbReference>
<evidence type="ECO:0000256" key="5">
    <source>
        <dbReference type="ARBA" id="ARBA00023136"/>
    </source>
</evidence>
<feature type="transmembrane region" description="Helical" evidence="7">
    <location>
        <begin position="288"/>
        <end position="307"/>
    </location>
</feature>
<feature type="transmembrane region" description="Helical" evidence="7">
    <location>
        <begin position="200"/>
        <end position="219"/>
    </location>
</feature>
<feature type="domain" description="Major facilitator superfamily (MFS) profile" evidence="8">
    <location>
        <begin position="1"/>
        <end position="350"/>
    </location>
</feature>